<reference evidence="5 6" key="1">
    <citation type="submission" date="2013-05" db="EMBL/GenBank/DDBJ databases">
        <title>Draft genome sequence of Rubidibacter lacunae KORDI 51-2.</title>
        <authorList>
            <person name="Choi D.H."/>
            <person name="Noh J.H."/>
            <person name="Kwon K.-K."/>
            <person name="Lee J.-H."/>
            <person name="Ryu J.-Y."/>
        </authorList>
    </citation>
    <scope>NUCLEOTIDE SEQUENCE [LARGE SCALE GENOMIC DNA]</scope>
    <source>
        <strain evidence="5 6">KORDI 51-2</strain>
    </source>
</reference>
<keyword evidence="6" id="KW-1185">Reference proteome</keyword>
<evidence type="ECO:0000313" key="5">
    <source>
        <dbReference type="EMBL" id="ERN41095.1"/>
    </source>
</evidence>
<dbReference type="InParanoid" id="U5DN46"/>
<organism evidence="5 6">
    <name type="scientific">Rubidibacter lacunae KORDI 51-2</name>
    <dbReference type="NCBI Taxonomy" id="582515"/>
    <lineage>
        <taxon>Bacteria</taxon>
        <taxon>Bacillati</taxon>
        <taxon>Cyanobacteriota</taxon>
        <taxon>Cyanophyceae</taxon>
        <taxon>Oscillatoriophycideae</taxon>
        <taxon>Chroococcales</taxon>
        <taxon>Aphanothecaceae</taxon>
        <taxon>Rubidibacter</taxon>
    </lineage>
</organism>
<dbReference type="GO" id="GO:0003677">
    <property type="term" value="F:DNA binding"/>
    <property type="evidence" value="ECO:0007669"/>
    <property type="project" value="UniProtKB-KW"/>
</dbReference>
<proteinExistence type="inferred from homology"/>
<dbReference type="PIRSF" id="PIRSF019455">
    <property type="entry name" value="CopR_AtkY"/>
    <property type="match status" value="1"/>
</dbReference>
<evidence type="ECO:0000256" key="4">
    <source>
        <dbReference type="ARBA" id="ARBA00023163"/>
    </source>
</evidence>
<dbReference type="eggNOG" id="COG3682">
    <property type="taxonomic scope" value="Bacteria"/>
</dbReference>
<evidence type="ECO:0000313" key="6">
    <source>
        <dbReference type="Proteomes" id="UP000016960"/>
    </source>
</evidence>
<protein>
    <submittedName>
        <fullName evidence="5">Putative transcriptional regulator</fullName>
    </submittedName>
</protein>
<dbReference type="OrthoDB" id="122824at2"/>
<comment type="caution">
    <text evidence="5">The sequence shown here is derived from an EMBL/GenBank/DDBJ whole genome shotgun (WGS) entry which is preliminary data.</text>
</comment>
<sequence>MAPLPDRRPKRLVLGPLETEIMDITWELGIVTVKDVLQRILNDPERELTAPSVTTVLRRLTEKGWLQCDRSERAFRWQPAISRAHAKSLRAYEHLQNFLTVGTPDAISAFADELDRDSIEQLDAIARKLKAARRSHSGEI</sequence>
<dbReference type="GO" id="GO:0045892">
    <property type="term" value="P:negative regulation of DNA-templated transcription"/>
    <property type="evidence" value="ECO:0007669"/>
    <property type="project" value="InterPro"/>
</dbReference>
<accession>U5DN46</accession>
<keyword evidence="4" id="KW-0804">Transcription</keyword>
<comment type="similarity">
    <text evidence="1">Belongs to the BlaI transcriptional regulatory family.</text>
</comment>
<dbReference type="STRING" id="582515.KR51_00023570"/>
<dbReference type="Pfam" id="PF03965">
    <property type="entry name" value="Penicillinase_R"/>
    <property type="match status" value="1"/>
</dbReference>
<dbReference type="PATRIC" id="fig|582515.4.peg.2649"/>
<evidence type="ECO:0000256" key="1">
    <source>
        <dbReference type="ARBA" id="ARBA00011046"/>
    </source>
</evidence>
<dbReference type="SUPFAM" id="SSF46785">
    <property type="entry name" value="Winged helix' DNA-binding domain"/>
    <property type="match status" value="1"/>
</dbReference>
<dbReference type="Gene3D" id="1.10.10.10">
    <property type="entry name" value="Winged helix-like DNA-binding domain superfamily/Winged helix DNA-binding domain"/>
    <property type="match status" value="1"/>
</dbReference>
<gene>
    <name evidence="5" type="ORF">KR51_00023570</name>
</gene>
<keyword evidence="3" id="KW-0238">DNA-binding</keyword>
<dbReference type="InterPro" id="IPR005650">
    <property type="entry name" value="BlaI_family"/>
</dbReference>
<dbReference type="EMBL" id="ASSJ01000055">
    <property type="protein sequence ID" value="ERN41095.1"/>
    <property type="molecule type" value="Genomic_DNA"/>
</dbReference>
<keyword evidence="2" id="KW-0805">Transcription regulation</keyword>
<dbReference type="InterPro" id="IPR036390">
    <property type="entry name" value="WH_DNA-bd_sf"/>
</dbReference>
<evidence type="ECO:0000256" key="2">
    <source>
        <dbReference type="ARBA" id="ARBA00023015"/>
    </source>
</evidence>
<dbReference type="RefSeq" id="WP_022607556.1">
    <property type="nucleotide sequence ID" value="NZ_ASSJ01000055.1"/>
</dbReference>
<dbReference type="Proteomes" id="UP000016960">
    <property type="component" value="Unassembled WGS sequence"/>
</dbReference>
<dbReference type="InterPro" id="IPR036388">
    <property type="entry name" value="WH-like_DNA-bd_sf"/>
</dbReference>
<name>U5DN46_9CHRO</name>
<dbReference type="AlphaFoldDB" id="U5DN46"/>
<evidence type="ECO:0000256" key="3">
    <source>
        <dbReference type="ARBA" id="ARBA00023125"/>
    </source>
</evidence>